<comment type="subcellular location">
    <subcellularLocation>
        <location evidence="1">Membrane</location>
    </subcellularLocation>
</comment>
<keyword evidence="4 8" id="KW-0812">Transmembrane</keyword>
<keyword evidence="6 8" id="KW-0472">Membrane</keyword>
<dbReference type="InterPro" id="IPR050487">
    <property type="entry name" value="FtsQ_DivIB"/>
</dbReference>
<reference evidence="11" key="1">
    <citation type="journal article" date="2019" name="Int. J. Syst. Evol. Microbiol.">
        <title>The Global Catalogue of Microorganisms (GCM) 10K type strain sequencing project: providing services to taxonomists for standard genome sequencing and annotation.</title>
        <authorList>
            <consortium name="The Broad Institute Genomics Platform"/>
            <consortium name="The Broad Institute Genome Sequencing Center for Infectious Disease"/>
            <person name="Wu L."/>
            <person name="Ma J."/>
        </authorList>
    </citation>
    <scope>NUCLEOTIDE SEQUENCE [LARGE SCALE GENOMIC DNA]</scope>
    <source>
        <strain evidence="11">CGMCC 1.15277</strain>
    </source>
</reference>
<dbReference type="Proteomes" id="UP001596266">
    <property type="component" value="Unassembled WGS sequence"/>
</dbReference>
<keyword evidence="5 8" id="KW-1133">Transmembrane helix</keyword>
<accession>A0ABW1X217</accession>
<comment type="caution">
    <text evidence="10">The sequence shown here is derived from an EMBL/GenBank/DDBJ whole genome shotgun (WGS) entry which is preliminary data.</text>
</comment>
<evidence type="ECO:0000256" key="2">
    <source>
        <dbReference type="ARBA" id="ARBA00022475"/>
    </source>
</evidence>
<evidence type="ECO:0000256" key="1">
    <source>
        <dbReference type="ARBA" id="ARBA00004370"/>
    </source>
</evidence>
<keyword evidence="7" id="KW-0131">Cell cycle</keyword>
<evidence type="ECO:0000256" key="4">
    <source>
        <dbReference type="ARBA" id="ARBA00022692"/>
    </source>
</evidence>
<evidence type="ECO:0000313" key="10">
    <source>
        <dbReference type="EMBL" id="MFC6397381.1"/>
    </source>
</evidence>
<dbReference type="InterPro" id="IPR034746">
    <property type="entry name" value="POTRA"/>
</dbReference>
<evidence type="ECO:0000256" key="3">
    <source>
        <dbReference type="ARBA" id="ARBA00022618"/>
    </source>
</evidence>
<dbReference type="InterPro" id="IPR005548">
    <property type="entry name" value="Cell_div_FtsQ/DivIB_C"/>
</dbReference>
<dbReference type="Pfam" id="PF03799">
    <property type="entry name" value="FtsQ_DivIB_C"/>
    <property type="match status" value="1"/>
</dbReference>
<evidence type="ECO:0000256" key="7">
    <source>
        <dbReference type="ARBA" id="ARBA00023306"/>
    </source>
</evidence>
<dbReference type="GO" id="GO:0051301">
    <property type="term" value="P:cell division"/>
    <property type="evidence" value="ECO:0007669"/>
    <property type="project" value="UniProtKB-KW"/>
</dbReference>
<dbReference type="InterPro" id="IPR013685">
    <property type="entry name" value="POTRA_FtsQ_type"/>
</dbReference>
<proteinExistence type="predicted"/>
<dbReference type="EMBL" id="JBHSUA010000020">
    <property type="protein sequence ID" value="MFC6397381.1"/>
    <property type="molecule type" value="Genomic_DNA"/>
</dbReference>
<dbReference type="RefSeq" id="WP_343885674.1">
    <property type="nucleotide sequence ID" value="NZ_BAAAKI010000010.1"/>
</dbReference>
<dbReference type="PROSITE" id="PS51779">
    <property type="entry name" value="POTRA"/>
    <property type="match status" value="1"/>
</dbReference>
<dbReference type="PANTHER" id="PTHR37820:SF1">
    <property type="entry name" value="CELL DIVISION PROTEIN FTSQ"/>
    <property type="match status" value="1"/>
</dbReference>
<sequence length="251" mass="26544">MPSSVPKTGPVRPATPTDVSAAIAERRRRERRRHLGLVGGGAALVLLLALALWLVSFSPVFASKQVRVEGNKLVSTDQVLAAAQVPMGVPLSKLKTGPIGQRVAVLPPVGGVRVHTKWPSTVVIEVTERVAVYQRLEGTTYESVDAAGVVFVQGAKRNKSLPLVRTPSVENRLLADVATVVTNLTPKLVKKLDAVEASGPDDITVKLTTGQQVLWGSAADSATKAQVAEALVAREKFTVFNVASPANPTAR</sequence>
<keyword evidence="11" id="KW-1185">Reference proteome</keyword>
<evidence type="ECO:0000313" key="11">
    <source>
        <dbReference type="Proteomes" id="UP001596266"/>
    </source>
</evidence>
<keyword evidence="3 10" id="KW-0132">Cell division</keyword>
<gene>
    <name evidence="10" type="ORF">ACFP57_10375</name>
</gene>
<dbReference type="PANTHER" id="PTHR37820">
    <property type="entry name" value="CELL DIVISION PROTEIN DIVIB"/>
    <property type="match status" value="1"/>
</dbReference>
<evidence type="ECO:0000256" key="6">
    <source>
        <dbReference type="ARBA" id="ARBA00023136"/>
    </source>
</evidence>
<evidence type="ECO:0000256" key="8">
    <source>
        <dbReference type="SAM" id="Phobius"/>
    </source>
</evidence>
<protein>
    <submittedName>
        <fullName evidence="10">Cell division protein FtsQ/DivIB</fullName>
    </submittedName>
</protein>
<evidence type="ECO:0000256" key="5">
    <source>
        <dbReference type="ARBA" id="ARBA00022989"/>
    </source>
</evidence>
<dbReference type="Gene3D" id="3.10.20.310">
    <property type="entry name" value="membrane protein fhac"/>
    <property type="match status" value="1"/>
</dbReference>
<feature type="domain" description="POTRA" evidence="9">
    <location>
        <begin position="61"/>
        <end position="129"/>
    </location>
</feature>
<name>A0ABW1X217_9ACTN</name>
<organism evidence="10 11">
    <name type="scientific">Luteococcus sanguinis</name>
    <dbReference type="NCBI Taxonomy" id="174038"/>
    <lineage>
        <taxon>Bacteria</taxon>
        <taxon>Bacillati</taxon>
        <taxon>Actinomycetota</taxon>
        <taxon>Actinomycetes</taxon>
        <taxon>Propionibacteriales</taxon>
        <taxon>Propionibacteriaceae</taxon>
        <taxon>Luteococcus</taxon>
    </lineage>
</organism>
<evidence type="ECO:0000259" key="9">
    <source>
        <dbReference type="PROSITE" id="PS51779"/>
    </source>
</evidence>
<keyword evidence="2" id="KW-1003">Cell membrane</keyword>
<dbReference type="Pfam" id="PF08478">
    <property type="entry name" value="POTRA_1"/>
    <property type="match status" value="1"/>
</dbReference>
<feature type="transmembrane region" description="Helical" evidence="8">
    <location>
        <begin position="35"/>
        <end position="55"/>
    </location>
</feature>